<evidence type="ECO:0000313" key="2">
    <source>
        <dbReference type="Proteomes" id="UP000231388"/>
    </source>
</evidence>
<comment type="caution">
    <text evidence="1">The sequence shown here is derived from an EMBL/GenBank/DDBJ whole genome shotgun (WGS) entry which is preliminary data.</text>
</comment>
<accession>A0A2G9XCU0</accession>
<reference evidence="1 2" key="1">
    <citation type="submission" date="2017-09" db="EMBL/GenBank/DDBJ databases">
        <title>Depth-based differentiation of microbial function through sediment-hosted aquifers and enrichment of novel symbionts in the deep terrestrial subsurface.</title>
        <authorList>
            <person name="Probst A.J."/>
            <person name="Ladd B."/>
            <person name="Jarett J.K."/>
            <person name="Geller-Mcgrath D.E."/>
            <person name="Sieber C.M."/>
            <person name="Emerson J.B."/>
            <person name="Anantharaman K."/>
            <person name="Thomas B.C."/>
            <person name="Malmstrom R."/>
            <person name="Stieglmeier M."/>
            <person name="Klingl A."/>
            <person name="Woyke T."/>
            <person name="Ryan C.M."/>
            <person name="Banfield J.F."/>
        </authorList>
    </citation>
    <scope>NUCLEOTIDE SEQUENCE [LARGE SCALE GENOMIC DNA]</scope>
    <source>
        <strain evidence="1">CG23_combo_of_CG06-09_8_20_14_all_40_14</strain>
    </source>
</reference>
<evidence type="ECO:0000313" key="1">
    <source>
        <dbReference type="EMBL" id="PIP04782.1"/>
    </source>
</evidence>
<protein>
    <submittedName>
        <fullName evidence="1">Uncharacterized protein</fullName>
    </submittedName>
</protein>
<dbReference type="AlphaFoldDB" id="A0A2G9XCU0"/>
<dbReference type="Proteomes" id="UP000231388">
    <property type="component" value="Unassembled WGS sequence"/>
</dbReference>
<dbReference type="EMBL" id="PCQY01000009">
    <property type="protein sequence ID" value="PIP04782.1"/>
    <property type="molecule type" value="Genomic_DNA"/>
</dbReference>
<organism evidence="1 2">
    <name type="scientific">candidate division WWE3 bacterium CG23_combo_of_CG06-09_8_20_14_all_40_14</name>
    <dbReference type="NCBI Taxonomy" id="1975095"/>
    <lineage>
        <taxon>Bacteria</taxon>
        <taxon>Katanobacteria</taxon>
    </lineage>
</organism>
<gene>
    <name evidence="1" type="ORF">COX53_00645</name>
</gene>
<sequence>MRKIPFWERRRAVGNSFLGNSANLSFQENLLNFRCLKSVPQTDTGGQIENIKVNGRTMVEELGKLTP</sequence>
<proteinExistence type="predicted"/>
<name>A0A2G9XCU0_UNCKA</name>